<evidence type="ECO:0000313" key="1">
    <source>
        <dbReference type="EMBL" id="KAH9527859.1"/>
    </source>
</evidence>
<protein>
    <submittedName>
        <fullName evidence="1">Uncharacterized protein</fullName>
    </submittedName>
</protein>
<comment type="caution">
    <text evidence="1">The sequence shown here is derived from an EMBL/GenBank/DDBJ whole genome shotgun (WGS) entry which is preliminary data.</text>
</comment>
<keyword evidence="2" id="KW-1185">Reference proteome</keyword>
<dbReference type="AlphaFoldDB" id="A0A922L9U6"/>
<organism evidence="1 2">
    <name type="scientific">Dermatophagoides farinae</name>
    <name type="common">American house dust mite</name>
    <dbReference type="NCBI Taxonomy" id="6954"/>
    <lineage>
        <taxon>Eukaryota</taxon>
        <taxon>Metazoa</taxon>
        <taxon>Ecdysozoa</taxon>
        <taxon>Arthropoda</taxon>
        <taxon>Chelicerata</taxon>
        <taxon>Arachnida</taxon>
        <taxon>Acari</taxon>
        <taxon>Acariformes</taxon>
        <taxon>Sarcoptiformes</taxon>
        <taxon>Astigmata</taxon>
        <taxon>Psoroptidia</taxon>
        <taxon>Analgoidea</taxon>
        <taxon>Pyroglyphidae</taxon>
        <taxon>Dermatophagoidinae</taxon>
        <taxon>Dermatophagoides</taxon>
    </lineage>
</organism>
<sequence>MFIYLSIEVRLIDSSSFESINILANNSHEQKKSFIYSFDMNQTCKPVTLLYRMSTIMLRSF</sequence>
<gene>
    <name evidence="1" type="ORF">DERF_001851</name>
</gene>
<proteinExistence type="predicted"/>
<dbReference type="Proteomes" id="UP000790347">
    <property type="component" value="Unassembled WGS sequence"/>
</dbReference>
<evidence type="ECO:0000313" key="2">
    <source>
        <dbReference type="Proteomes" id="UP000790347"/>
    </source>
</evidence>
<name>A0A922L9U6_DERFA</name>
<accession>A0A922L9U6</accession>
<dbReference type="EMBL" id="ASGP02000001">
    <property type="protein sequence ID" value="KAH9527859.1"/>
    <property type="molecule type" value="Genomic_DNA"/>
</dbReference>
<reference evidence="1" key="1">
    <citation type="submission" date="2013-05" db="EMBL/GenBank/DDBJ databases">
        <authorList>
            <person name="Yim A.K.Y."/>
            <person name="Chan T.F."/>
            <person name="Ji K.M."/>
            <person name="Liu X.Y."/>
            <person name="Zhou J.W."/>
            <person name="Li R.Q."/>
            <person name="Yang K.Y."/>
            <person name="Li J."/>
            <person name="Li M."/>
            <person name="Law P.T.W."/>
            <person name="Wu Y.L."/>
            <person name="Cai Z.L."/>
            <person name="Qin H."/>
            <person name="Bao Y."/>
            <person name="Leung R.K.K."/>
            <person name="Ng P.K.S."/>
            <person name="Zou J."/>
            <person name="Zhong X.J."/>
            <person name="Ran P.X."/>
            <person name="Zhong N.S."/>
            <person name="Liu Z.G."/>
            <person name="Tsui S.K.W."/>
        </authorList>
    </citation>
    <scope>NUCLEOTIDE SEQUENCE</scope>
    <source>
        <strain evidence="1">Derf</strain>
        <tissue evidence="1">Whole organism</tissue>
    </source>
</reference>
<reference evidence="1" key="2">
    <citation type="journal article" date="2022" name="Res Sq">
        <title>Comparative Genomics Reveals Insights into the Divergent Evolution of Astigmatic Mites and Household Pest Adaptations.</title>
        <authorList>
            <person name="Xiong Q."/>
            <person name="Wan A.T.-Y."/>
            <person name="Liu X.-Y."/>
            <person name="Fung C.S.-H."/>
            <person name="Xiao X."/>
            <person name="Malainual N."/>
            <person name="Hou J."/>
            <person name="Wang L."/>
            <person name="Wang M."/>
            <person name="Yang K."/>
            <person name="Cui Y."/>
            <person name="Leung E."/>
            <person name="Nong W."/>
            <person name="Shin S.-K."/>
            <person name="Au S."/>
            <person name="Jeong K.Y."/>
            <person name="Chew F.T."/>
            <person name="Hui J."/>
            <person name="Leung T.F."/>
            <person name="Tungtrongchitr A."/>
            <person name="Zhong N."/>
            <person name="Liu Z."/>
            <person name="Tsui S."/>
        </authorList>
    </citation>
    <scope>NUCLEOTIDE SEQUENCE</scope>
    <source>
        <strain evidence="1">Derf</strain>
        <tissue evidence="1">Whole organism</tissue>
    </source>
</reference>